<dbReference type="PANTHER" id="PTHR11735">
    <property type="entry name" value="TRNA N6-ADENOSINE THREONYLCARBAMOYLTRANSFERASE"/>
    <property type="match status" value="1"/>
</dbReference>
<proteinExistence type="predicted"/>
<dbReference type="GO" id="GO:0002949">
    <property type="term" value="P:tRNA threonylcarbamoyladenosine modification"/>
    <property type="evidence" value="ECO:0007669"/>
    <property type="project" value="InterPro"/>
</dbReference>
<evidence type="ECO:0000313" key="2">
    <source>
        <dbReference type="EMBL" id="TQL76560.1"/>
    </source>
</evidence>
<name>A0A543AVE5_9ACTN</name>
<keyword evidence="3" id="KW-1185">Reference proteome</keyword>
<dbReference type="InterPro" id="IPR000905">
    <property type="entry name" value="Gcp-like_dom"/>
</dbReference>
<dbReference type="FunCoup" id="A0A543AVE5">
    <property type="interactions" value="76"/>
</dbReference>
<dbReference type="CDD" id="cd24032">
    <property type="entry name" value="ASKHA_NBD_TsaB"/>
    <property type="match status" value="1"/>
</dbReference>
<dbReference type="PANTHER" id="PTHR11735:SF11">
    <property type="entry name" value="TRNA THREONYLCARBAMOYLADENOSINE BIOSYNTHESIS PROTEIN TSAB"/>
    <property type="match status" value="1"/>
</dbReference>
<protein>
    <submittedName>
        <fullName evidence="2">tRNA threonylcarbamoyl adenosine modification protein YeaZ</fullName>
    </submittedName>
</protein>
<dbReference type="InterPro" id="IPR022496">
    <property type="entry name" value="T6A_TsaB"/>
</dbReference>
<gene>
    <name evidence="2" type="ORF">FB566_2092</name>
</gene>
<dbReference type="EMBL" id="VFOW01000001">
    <property type="protein sequence ID" value="TQL76560.1"/>
    <property type="molecule type" value="Genomic_DNA"/>
</dbReference>
<comment type="caution">
    <text evidence="2">The sequence shown here is derived from an EMBL/GenBank/DDBJ whole genome shotgun (WGS) entry which is preliminary data.</text>
</comment>
<dbReference type="AlphaFoldDB" id="A0A543AVE5"/>
<evidence type="ECO:0000259" key="1">
    <source>
        <dbReference type="Pfam" id="PF00814"/>
    </source>
</evidence>
<dbReference type="Proteomes" id="UP000317043">
    <property type="component" value="Unassembled WGS sequence"/>
</dbReference>
<organism evidence="2 3">
    <name type="scientific">Stackebrandtia endophytica</name>
    <dbReference type="NCBI Taxonomy" id="1496996"/>
    <lineage>
        <taxon>Bacteria</taxon>
        <taxon>Bacillati</taxon>
        <taxon>Actinomycetota</taxon>
        <taxon>Actinomycetes</taxon>
        <taxon>Glycomycetales</taxon>
        <taxon>Glycomycetaceae</taxon>
        <taxon>Stackebrandtia</taxon>
    </lineage>
</organism>
<reference evidence="2 3" key="1">
    <citation type="submission" date="2019-06" db="EMBL/GenBank/DDBJ databases">
        <title>Sequencing the genomes of 1000 actinobacteria strains.</title>
        <authorList>
            <person name="Klenk H.-P."/>
        </authorList>
    </citation>
    <scope>NUCLEOTIDE SEQUENCE [LARGE SCALE GENOMIC DNA]</scope>
    <source>
        <strain evidence="2 3">DSM 45928</strain>
    </source>
</reference>
<accession>A0A543AVE5</accession>
<dbReference type="Pfam" id="PF00814">
    <property type="entry name" value="TsaD"/>
    <property type="match status" value="1"/>
</dbReference>
<dbReference type="OrthoDB" id="9809995at2"/>
<evidence type="ECO:0000313" key="3">
    <source>
        <dbReference type="Proteomes" id="UP000317043"/>
    </source>
</evidence>
<dbReference type="InterPro" id="IPR043129">
    <property type="entry name" value="ATPase_NBD"/>
</dbReference>
<dbReference type="InParanoid" id="A0A543AVE5"/>
<dbReference type="SUPFAM" id="SSF53067">
    <property type="entry name" value="Actin-like ATPase domain"/>
    <property type="match status" value="2"/>
</dbReference>
<dbReference type="GO" id="GO:0005829">
    <property type="term" value="C:cytosol"/>
    <property type="evidence" value="ECO:0007669"/>
    <property type="project" value="TreeGrafter"/>
</dbReference>
<dbReference type="NCBIfam" id="TIGR03725">
    <property type="entry name" value="T6A_YeaZ"/>
    <property type="match status" value="1"/>
</dbReference>
<dbReference type="RefSeq" id="WP_142038146.1">
    <property type="nucleotide sequence ID" value="NZ_JBHTGS010000001.1"/>
</dbReference>
<feature type="domain" description="Gcp-like" evidence="1">
    <location>
        <begin position="35"/>
        <end position="164"/>
    </location>
</feature>
<dbReference type="Gene3D" id="3.30.420.40">
    <property type="match status" value="2"/>
</dbReference>
<sequence length="223" mass="23631">MLTLVIDTATPSVTAGVFEVAETVASKGDHAVVDARGHGERLAPMIDASLKDAAAVPGDLAAIVVGLGPGPFTGLRVGLVTAASMADALGIPAYGVCSLDALGLAAARSVEEPGRILVATDARRKEVYWGLYDEEGRRLHGPEVEKPDRLQSHIAEAAHLAGDGTLLYPQHFPEALETPRFPPAWAFAELAADRVRVKAPTEPLTPLYLRRPDVHVNGKQQRL</sequence>